<reference evidence="2" key="1">
    <citation type="journal article" date="2014" name="Science">
        <title>Ancient hybridizations among the ancestral genomes of bread wheat.</title>
        <authorList>
            <consortium name="International Wheat Genome Sequencing Consortium,"/>
            <person name="Marcussen T."/>
            <person name="Sandve S.R."/>
            <person name="Heier L."/>
            <person name="Spannagl M."/>
            <person name="Pfeifer M."/>
            <person name="Jakobsen K.S."/>
            <person name="Wulff B.B."/>
            <person name="Steuernagel B."/>
            <person name="Mayer K.F."/>
            <person name="Olsen O.A."/>
        </authorList>
    </citation>
    <scope>NUCLEOTIDE SEQUENCE [LARGE SCALE GENOMIC DNA]</scope>
    <source>
        <strain evidence="2">cv. AL8/78</strain>
    </source>
</reference>
<dbReference type="AlphaFoldDB" id="A0A452ZNQ0"/>
<dbReference type="EnsemblPlants" id="AET1Gv20862400.1">
    <property type="protein sequence ID" value="AET1Gv20862400.1"/>
    <property type="gene ID" value="AET1Gv20862400"/>
</dbReference>
<reference evidence="1" key="3">
    <citation type="journal article" date="2017" name="Nature">
        <title>Genome sequence of the progenitor of the wheat D genome Aegilops tauschii.</title>
        <authorList>
            <person name="Luo M.C."/>
            <person name="Gu Y.Q."/>
            <person name="Puiu D."/>
            <person name="Wang H."/>
            <person name="Twardziok S.O."/>
            <person name="Deal K.R."/>
            <person name="Huo N."/>
            <person name="Zhu T."/>
            <person name="Wang L."/>
            <person name="Wang Y."/>
            <person name="McGuire P.E."/>
            <person name="Liu S."/>
            <person name="Long H."/>
            <person name="Ramasamy R.K."/>
            <person name="Rodriguez J.C."/>
            <person name="Van S.L."/>
            <person name="Yuan L."/>
            <person name="Wang Z."/>
            <person name="Xia Z."/>
            <person name="Xiao L."/>
            <person name="Anderson O.D."/>
            <person name="Ouyang S."/>
            <person name="Liang Y."/>
            <person name="Zimin A.V."/>
            <person name="Pertea G."/>
            <person name="Qi P."/>
            <person name="Bennetzen J.L."/>
            <person name="Dai X."/>
            <person name="Dawson M.W."/>
            <person name="Muller H.G."/>
            <person name="Kugler K."/>
            <person name="Rivarola-Duarte L."/>
            <person name="Spannagl M."/>
            <person name="Mayer K.F.X."/>
            <person name="Lu F.H."/>
            <person name="Bevan M.W."/>
            <person name="Leroy P."/>
            <person name="Li P."/>
            <person name="You F.M."/>
            <person name="Sun Q."/>
            <person name="Liu Z."/>
            <person name="Lyons E."/>
            <person name="Wicker T."/>
            <person name="Salzberg S.L."/>
            <person name="Devos K.M."/>
            <person name="Dvorak J."/>
        </authorList>
    </citation>
    <scope>NUCLEOTIDE SEQUENCE [LARGE SCALE GENOMIC DNA]</scope>
    <source>
        <strain evidence="1">cv. AL8/78</strain>
    </source>
</reference>
<accession>A0A452ZNQ0</accession>
<reference evidence="2" key="2">
    <citation type="journal article" date="2017" name="Nat. Plants">
        <title>The Aegilops tauschii genome reveals multiple impacts of transposons.</title>
        <authorList>
            <person name="Zhao G."/>
            <person name="Zou C."/>
            <person name="Li K."/>
            <person name="Wang K."/>
            <person name="Li T."/>
            <person name="Gao L."/>
            <person name="Zhang X."/>
            <person name="Wang H."/>
            <person name="Yang Z."/>
            <person name="Liu X."/>
            <person name="Jiang W."/>
            <person name="Mao L."/>
            <person name="Kong X."/>
            <person name="Jiao Y."/>
            <person name="Jia J."/>
        </authorList>
    </citation>
    <scope>NUCLEOTIDE SEQUENCE [LARGE SCALE GENOMIC DNA]</scope>
    <source>
        <strain evidence="2">cv. AL8/78</strain>
    </source>
</reference>
<keyword evidence="2" id="KW-1185">Reference proteome</keyword>
<evidence type="ECO:0000313" key="2">
    <source>
        <dbReference type="Proteomes" id="UP000015105"/>
    </source>
</evidence>
<reference evidence="1" key="4">
    <citation type="submission" date="2019-03" db="UniProtKB">
        <authorList>
            <consortium name="EnsemblPlants"/>
        </authorList>
    </citation>
    <scope>IDENTIFICATION</scope>
</reference>
<evidence type="ECO:0008006" key="3">
    <source>
        <dbReference type="Google" id="ProtNLM"/>
    </source>
</evidence>
<dbReference type="GO" id="GO:0003676">
    <property type="term" value="F:nucleic acid binding"/>
    <property type="evidence" value="ECO:0007669"/>
    <property type="project" value="InterPro"/>
</dbReference>
<dbReference type="SUPFAM" id="SSF57756">
    <property type="entry name" value="Retrovirus zinc finger-like domains"/>
    <property type="match status" value="1"/>
</dbReference>
<reference evidence="1" key="5">
    <citation type="journal article" date="2021" name="G3 (Bethesda)">
        <title>Aegilops tauschii genome assembly Aet v5.0 features greater sequence contiguity and improved annotation.</title>
        <authorList>
            <person name="Wang L."/>
            <person name="Zhu T."/>
            <person name="Rodriguez J.C."/>
            <person name="Deal K.R."/>
            <person name="Dubcovsky J."/>
            <person name="McGuire P.E."/>
            <person name="Lux T."/>
            <person name="Spannagl M."/>
            <person name="Mayer K.F.X."/>
            <person name="Baldrich P."/>
            <person name="Meyers B.C."/>
            <person name="Huo N."/>
            <person name="Gu Y.Q."/>
            <person name="Zhou H."/>
            <person name="Devos K.M."/>
            <person name="Bennetzen J.L."/>
            <person name="Unver T."/>
            <person name="Budak H."/>
            <person name="Gulick P.J."/>
            <person name="Galiba G."/>
            <person name="Kalapos B."/>
            <person name="Nelson D.R."/>
            <person name="Li P."/>
            <person name="You F.M."/>
            <person name="Luo M.C."/>
            <person name="Dvorak J."/>
        </authorList>
    </citation>
    <scope>NUCLEOTIDE SEQUENCE [LARGE SCALE GENOMIC DNA]</scope>
    <source>
        <strain evidence="1">cv. AL8/78</strain>
    </source>
</reference>
<evidence type="ECO:0000313" key="1">
    <source>
        <dbReference type="EnsemblPlants" id="AET1Gv20862400.1"/>
    </source>
</evidence>
<dbReference type="Proteomes" id="UP000015105">
    <property type="component" value="Chromosome 1D"/>
</dbReference>
<proteinExistence type="predicted"/>
<dbReference type="InterPro" id="IPR036875">
    <property type="entry name" value="Znf_CCHC_sf"/>
</dbReference>
<organism evidence="1 2">
    <name type="scientific">Aegilops tauschii subsp. strangulata</name>
    <name type="common">Goatgrass</name>
    <dbReference type="NCBI Taxonomy" id="200361"/>
    <lineage>
        <taxon>Eukaryota</taxon>
        <taxon>Viridiplantae</taxon>
        <taxon>Streptophyta</taxon>
        <taxon>Embryophyta</taxon>
        <taxon>Tracheophyta</taxon>
        <taxon>Spermatophyta</taxon>
        <taxon>Magnoliopsida</taxon>
        <taxon>Liliopsida</taxon>
        <taxon>Poales</taxon>
        <taxon>Poaceae</taxon>
        <taxon>BOP clade</taxon>
        <taxon>Pooideae</taxon>
        <taxon>Triticodae</taxon>
        <taxon>Triticeae</taxon>
        <taxon>Triticinae</taxon>
        <taxon>Aegilops</taxon>
    </lineage>
</organism>
<dbReference type="GO" id="GO:0008270">
    <property type="term" value="F:zinc ion binding"/>
    <property type="evidence" value="ECO:0007669"/>
    <property type="project" value="InterPro"/>
</dbReference>
<protein>
    <recommendedName>
        <fullName evidence="3">CCHC-type domain-containing protein</fullName>
    </recommendedName>
</protein>
<dbReference type="Gramene" id="AET1Gv20862400.1">
    <property type="protein sequence ID" value="AET1Gv20862400.1"/>
    <property type="gene ID" value="AET1Gv20862400"/>
</dbReference>
<sequence length="86" mass="9735">QKLHRALHELLSPRSFGPRCPTIRCEKCNKLGHMAQLCQILRPWECVPFMCGFQSPGQGFFYIPDMCAAKQSVEKTNNVVITIVEG</sequence>
<name>A0A452ZNQ0_AEGTS</name>